<reference evidence="1 2" key="1">
    <citation type="submission" date="2016-07" db="EMBL/GenBank/DDBJ databases">
        <title>Pervasive Adenine N6-methylation of Active Genes in Fungi.</title>
        <authorList>
            <consortium name="DOE Joint Genome Institute"/>
            <person name="Mondo S.J."/>
            <person name="Dannebaum R.O."/>
            <person name="Kuo R.C."/>
            <person name="Labutti K."/>
            <person name="Haridas S."/>
            <person name="Kuo A."/>
            <person name="Salamov A."/>
            <person name="Ahrendt S.R."/>
            <person name="Lipzen A."/>
            <person name="Sullivan W."/>
            <person name="Andreopoulos W.B."/>
            <person name="Clum A."/>
            <person name="Lindquist E."/>
            <person name="Daum C."/>
            <person name="Ramamoorthy G.K."/>
            <person name="Gryganskyi A."/>
            <person name="Culley D."/>
            <person name="Magnuson J.K."/>
            <person name="James T.Y."/>
            <person name="O'Malley M.A."/>
            <person name="Stajich J.E."/>
            <person name="Spatafora J.W."/>
            <person name="Visel A."/>
            <person name="Grigoriev I.V."/>
        </authorList>
    </citation>
    <scope>NUCLEOTIDE SEQUENCE [LARGE SCALE GENOMIC DNA]</scope>
    <source>
        <strain evidence="1 2">JEL800</strain>
    </source>
</reference>
<sequence length="383" mass="42330">MTSANNISLTDLIDLLIEEDSTQTLYDGTKLPHLADALQGRPASLKDIKLRSYETFAELQSDVETLLFHASKKYPKNADVSSAAQSIGALLRSAAVAFEPAQPPQFAPKYIVKDGDAFGEQKVSLARRNNDGSLLFTNAYCGSNLPEDFYRVSEIDEHLTPIFIQPALELSKAQIPELGTVSRHDGVKQSKRRIQGITVNSPVDFVEYSPYQSFAPQSDSSHSLISVKETIQMYKPRRNLQSSKFSSKDLPLSLGDFEPTNNTLDINTARSLLEAGQILPEHADIDKALQNLADSNDKIVDHLTTAALYNLNALQDQKIVKKTMGLKADQDKLFSKIQNSLLHSVLKSKSKTVSKGDIVAAAVRHETAFEPVFKGMLHQTRMK</sequence>
<organism evidence="1 2">
    <name type="scientific">Rhizoclosmatium globosum</name>
    <dbReference type="NCBI Taxonomy" id="329046"/>
    <lineage>
        <taxon>Eukaryota</taxon>
        <taxon>Fungi</taxon>
        <taxon>Fungi incertae sedis</taxon>
        <taxon>Chytridiomycota</taxon>
        <taxon>Chytridiomycota incertae sedis</taxon>
        <taxon>Chytridiomycetes</taxon>
        <taxon>Chytridiales</taxon>
        <taxon>Chytriomycetaceae</taxon>
        <taxon>Rhizoclosmatium</taxon>
    </lineage>
</organism>
<dbReference type="AlphaFoldDB" id="A0A1Y2C8T7"/>
<dbReference type="Proteomes" id="UP000193642">
    <property type="component" value="Unassembled WGS sequence"/>
</dbReference>
<gene>
    <name evidence="1" type="ORF">BCR33DRAFT_851079</name>
</gene>
<evidence type="ECO:0000313" key="1">
    <source>
        <dbReference type="EMBL" id="ORY43327.1"/>
    </source>
</evidence>
<accession>A0A1Y2C8T7</accession>
<comment type="caution">
    <text evidence="1">The sequence shown here is derived from an EMBL/GenBank/DDBJ whole genome shotgun (WGS) entry which is preliminary data.</text>
</comment>
<keyword evidence="2" id="KW-1185">Reference proteome</keyword>
<dbReference type="OrthoDB" id="2125414at2759"/>
<evidence type="ECO:0000313" key="2">
    <source>
        <dbReference type="Proteomes" id="UP000193642"/>
    </source>
</evidence>
<proteinExistence type="predicted"/>
<dbReference type="EMBL" id="MCGO01000025">
    <property type="protein sequence ID" value="ORY43327.1"/>
    <property type="molecule type" value="Genomic_DNA"/>
</dbReference>
<protein>
    <submittedName>
        <fullName evidence="1">Uncharacterized protein</fullName>
    </submittedName>
</protein>
<name>A0A1Y2C8T7_9FUNG</name>